<proteinExistence type="inferred from homology"/>
<reference evidence="11" key="1">
    <citation type="submission" date="2025-08" db="UniProtKB">
        <authorList>
            <consortium name="RefSeq"/>
        </authorList>
    </citation>
    <scope>IDENTIFICATION</scope>
    <source>
        <tissue evidence="11">Spleen</tissue>
    </source>
</reference>
<dbReference type="PANTHER" id="PTHR32288:SF0">
    <property type="entry name" value="APOLIPOPROTEIN C-IV"/>
    <property type="match status" value="1"/>
</dbReference>
<comment type="subcellular location">
    <subcellularLocation>
        <location evidence="2">Secreted</location>
    </subcellularLocation>
</comment>
<dbReference type="CTD" id="346"/>
<evidence type="ECO:0000256" key="4">
    <source>
        <dbReference type="ARBA" id="ARBA00013939"/>
    </source>
</evidence>
<protein>
    <recommendedName>
        <fullName evidence="4">Apolipoprotein C-IV</fullName>
    </recommendedName>
    <alternativeName>
        <fullName evidence="9">Apolipoprotein C4</fullName>
    </alternativeName>
</protein>
<dbReference type="GO" id="GO:0010890">
    <property type="term" value="P:positive regulation of triglyceride storage"/>
    <property type="evidence" value="ECO:0007669"/>
    <property type="project" value="TreeGrafter"/>
</dbReference>
<evidence type="ECO:0000256" key="3">
    <source>
        <dbReference type="ARBA" id="ARBA00007402"/>
    </source>
</evidence>
<keyword evidence="6" id="KW-0964">Secreted</keyword>
<dbReference type="RefSeq" id="XP_020859716.1">
    <property type="nucleotide sequence ID" value="XM_021004057.1"/>
</dbReference>
<dbReference type="KEGG" id="pcw:110220144"/>
<dbReference type="GO" id="GO:0034364">
    <property type="term" value="C:high-density lipoprotein particle"/>
    <property type="evidence" value="ECO:0007669"/>
    <property type="project" value="TreeGrafter"/>
</dbReference>
<evidence type="ECO:0000256" key="7">
    <source>
        <dbReference type="ARBA" id="ARBA00022729"/>
    </source>
</evidence>
<keyword evidence="5" id="KW-0813">Transport</keyword>
<dbReference type="GO" id="GO:0070328">
    <property type="term" value="P:triglyceride homeostasis"/>
    <property type="evidence" value="ECO:0007669"/>
    <property type="project" value="TreeGrafter"/>
</dbReference>
<keyword evidence="7" id="KW-0732">Signal</keyword>
<dbReference type="GO" id="GO:0006869">
    <property type="term" value="P:lipid transport"/>
    <property type="evidence" value="ECO:0007669"/>
    <property type="project" value="UniProtKB-KW"/>
</dbReference>
<dbReference type="PANTHER" id="PTHR32288">
    <property type="entry name" value="APOLIPOPROTEIN C-IV"/>
    <property type="match status" value="1"/>
</dbReference>
<evidence type="ECO:0000313" key="10">
    <source>
        <dbReference type="Proteomes" id="UP000515140"/>
    </source>
</evidence>
<evidence type="ECO:0000256" key="6">
    <source>
        <dbReference type="ARBA" id="ARBA00022525"/>
    </source>
</evidence>
<dbReference type="InterPro" id="IPR028120">
    <property type="entry name" value="APOC4"/>
</dbReference>
<evidence type="ECO:0000256" key="1">
    <source>
        <dbReference type="ARBA" id="ARBA00003688"/>
    </source>
</evidence>
<evidence type="ECO:0000256" key="2">
    <source>
        <dbReference type="ARBA" id="ARBA00004613"/>
    </source>
</evidence>
<dbReference type="GeneID" id="110220144"/>
<name>A0A6P5LUG1_PHACI</name>
<comment type="function">
    <text evidence="1">May participate in lipoprotein metabolism.</text>
</comment>
<organism evidence="10 11">
    <name type="scientific">Phascolarctos cinereus</name>
    <name type="common">Koala</name>
    <dbReference type="NCBI Taxonomy" id="38626"/>
    <lineage>
        <taxon>Eukaryota</taxon>
        <taxon>Metazoa</taxon>
        <taxon>Chordata</taxon>
        <taxon>Craniata</taxon>
        <taxon>Vertebrata</taxon>
        <taxon>Euteleostomi</taxon>
        <taxon>Mammalia</taxon>
        <taxon>Metatheria</taxon>
        <taxon>Diprotodontia</taxon>
        <taxon>Phascolarctidae</taxon>
        <taxon>Phascolarctos</taxon>
    </lineage>
</organism>
<evidence type="ECO:0000256" key="8">
    <source>
        <dbReference type="ARBA" id="ARBA00023055"/>
    </source>
</evidence>
<dbReference type="FunCoup" id="A0A6P5LUG1">
    <property type="interactions" value="16"/>
</dbReference>
<sequence length="146" mass="16855">MSPPHTPLLPLRGAQLPKDTKPLEMFFPQLTCIRGPPILLWVLVLAWATAPFSVGHEDELLTTQQPEEDREEGWKVSRFFWKTVEPLMTKASESWDWIRTPGPVRGYLQTYYEDHLSGLGLRAQNWFRTSQQKALSLCPERFCGND</sequence>
<keyword evidence="10" id="KW-1185">Reference proteome</keyword>
<evidence type="ECO:0000256" key="9">
    <source>
        <dbReference type="ARBA" id="ARBA00031172"/>
    </source>
</evidence>
<dbReference type="GO" id="GO:0034361">
    <property type="term" value="C:very-low-density lipoprotein particle"/>
    <property type="evidence" value="ECO:0007669"/>
    <property type="project" value="TreeGrafter"/>
</dbReference>
<evidence type="ECO:0000256" key="5">
    <source>
        <dbReference type="ARBA" id="ARBA00022448"/>
    </source>
</evidence>
<evidence type="ECO:0000313" key="11">
    <source>
        <dbReference type="RefSeq" id="XP_020859716.1"/>
    </source>
</evidence>
<dbReference type="AlphaFoldDB" id="A0A6P5LUG1"/>
<comment type="similarity">
    <text evidence="3">Belongs to the apolipoprotein C4 family.</text>
</comment>
<keyword evidence="8" id="KW-0445">Lipid transport</keyword>
<accession>A0A6P5LUG1</accession>
<dbReference type="Proteomes" id="UP000515140">
    <property type="component" value="Unplaced"/>
</dbReference>
<dbReference type="InParanoid" id="A0A6P5LUG1"/>
<dbReference type="Pfam" id="PF15119">
    <property type="entry name" value="APOC4"/>
    <property type="match status" value="1"/>
</dbReference>
<gene>
    <name evidence="11" type="primary">APOC4</name>
</gene>